<proteinExistence type="predicted"/>
<evidence type="ECO:0000313" key="2">
    <source>
        <dbReference type="Proteomes" id="UP001221898"/>
    </source>
</evidence>
<gene>
    <name evidence="1" type="ORF">AAFF_G00183170</name>
</gene>
<accession>A0AAD7RKS5</accession>
<keyword evidence="2" id="KW-1185">Reference proteome</keyword>
<name>A0AAD7RKS5_9TELE</name>
<organism evidence="1 2">
    <name type="scientific">Aldrovandia affinis</name>
    <dbReference type="NCBI Taxonomy" id="143900"/>
    <lineage>
        <taxon>Eukaryota</taxon>
        <taxon>Metazoa</taxon>
        <taxon>Chordata</taxon>
        <taxon>Craniata</taxon>
        <taxon>Vertebrata</taxon>
        <taxon>Euteleostomi</taxon>
        <taxon>Actinopterygii</taxon>
        <taxon>Neopterygii</taxon>
        <taxon>Teleostei</taxon>
        <taxon>Notacanthiformes</taxon>
        <taxon>Halosauridae</taxon>
        <taxon>Aldrovandia</taxon>
    </lineage>
</organism>
<dbReference type="EMBL" id="JAINUG010000243">
    <property type="protein sequence ID" value="KAJ8385717.1"/>
    <property type="molecule type" value="Genomic_DNA"/>
</dbReference>
<comment type="caution">
    <text evidence="1">The sequence shown here is derived from an EMBL/GenBank/DDBJ whole genome shotgun (WGS) entry which is preliminary data.</text>
</comment>
<sequence length="88" mass="9720">MNRTYTGPHTDLLEVTRDSQDFPADPERAAKWGLARRRRDGWERRLGEADLKAYRAQAAESCAPLQEAAGTFALTFAGIAATDATLRP</sequence>
<dbReference type="Proteomes" id="UP001221898">
    <property type="component" value="Unassembled WGS sequence"/>
</dbReference>
<evidence type="ECO:0000313" key="1">
    <source>
        <dbReference type="EMBL" id="KAJ8385717.1"/>
    </source>
</evidence>
<dbReference type="AlphaFoldDB" id="A0AAD7RKS5"/>
<protein>
    <submittedName>
        <fullName evidence="1">Uncharacterized protein</fullName>
    </submittedName>
</protein>
<reference evidence="1" key="1">
    <citation type="journal article" date="2023" name="Science">
        <title>Genome structures resolve the early diversification of teleost fishes.</title>
        <authorList>
            <person name="Parey E."/>
            <person name="Louis A."/>
            <person name="Montfort J."/>
            <person name="Bouchez O."/>
            <person name="Roques C."/>
            <person name="Iampietro C."/>
            <person name="Lluch J."/>
            <person name="Castinel A."/>
            <person name="Donnadieu C."/>
            <person name="Desvignes T."/>
            <person name="Floi Bucao C."/>
            <person name="Jouanno E."/>
            <person name="Wen M."/>
            <person name="Mejri S."/>
            <person name="Dirks R."/>
            <person name="Jansen H."/>
            <person name="Henkel C."/>
            <person name="Chen W.J."/>
            <person name="Zahm M."/>
            <person name="Cabau C."/>
            <person name="Klopp C."/>
            <person name="Thompson A.W."/>
            <person name="Robinson-Rechavi M."/>
            <person name="Braasch I."/>
            <person name="Lecointre G."/>
            <person name="Bobe J."/>
            <person name="Postlethwait J.H."/>
            <person name="Berthelot C."/>
            <person name="Roest Crollius H."/>
            <person name="Guiguen Y."/>
        </authorList>
    </citation>
    <scope>NUCLEOTIDE SEQUENCE</scope>
    <source>
        <strain evidence="1">NC1722</strain>
    </source>
</reference>